<reference evidence="9" key="1">
    <citation type="submission" date="2022-07" db="EMBL/GenBank/DDBJ databases">
        <title>The genome of Lyophyllum shimeji provides insight into the initial evolution of ectomycorrhizal fungal genome.</title>
        <authorList>
            <person name="Kobayashi Y."/>
            <person name="Shibata T."/>
            <person name="Hirakawa H."/>
            <person name="Shigenobu S."/>
            <person name="Nishiyama T."/>
            <person name="Yamada A."/>
            <person name="Hasebe M."/>
            <person name="Kawaguchi M."/>
        </authorList>
    </citation>
    <scope>NUCLEOTIDE SEQUENCE</scope>
    <source>
        <strain evidence="9">AT787</strain>
    </source>
</reference>
<evidence type="ECO:0000256" key="6">
    <source>
        <dbReference type="PROSITE-ProRule" id="PRU00221"/>
    </source>
</evidence>
<dbReference type="FunFam" id="2.130.10.10:FF:000157">
    <property type="entry name" value="WD repeat domain 3"/>
    <property type="match status" value="1"/>
</dbReference>
<comment type="subcellular location">
    <subcellularLocation>
        <location evidence="1">Nucleus</location>
        <location evidence="1">Nucleolus</location>
    </subcellularLocation>
</comment>
<name>A0A9P3PDA0_LYOSH</name>
<dbReference type="InterPro" id="IPR036322">
    <property type="entry name" value="WD40_repeat_dom_sf"/>
</dbReference>
<evidence type="ECO:0000256" key="5">
    <source>
        <dbReference type="ARBA" id="ARBA00038229"/>
    </source>
</evidence>
<sequence>MVKTYSKHVPAAAFGLVCSASSNSQFDGKLAYVPALEDVLVWDVKKGTMVAMWHEISHIAEVTSILQSSKKDTFAVGYADGSIRLWNASSNTVVATFNGHKKAVTALAFDEQGTRLASGSQDTDLIVWDVVAEAGLYRLRGHRDQITSIRFITPADLPSTSTASASGLLLTSSKDTFLKLWDLSTQHCIQTIVAHRSEIWTMDINAEEDLVFTGSGEGELKAWRIDHEALANGLRESETGEVAKMIHPVASLPLASRHRVSQIAFHPTQPFLAVQSHDRSVEIFRIRSEEEVRKKQLRRKKRAKGKEANEKGKGGKGKDDVDFDEDNQDVDGSIKLVDLFTPYLVVRCSGRIRSFDFAGVSNPKGALQIMTALASNAIEVYNIPQPTKSKDIPEAVRAFSVDLPGHRTDVRTLSLSSDDEILASASNGSLKIWNMKTNACIRTMDCGYAICSTFLPGDRHIAVGTKTGEILIYDIASSSLIETVQAHTATVWSLHVRADQQALVSGSADKDVKFWEFERKNATGESLQSGKVLSLVHIRTLKMTDEVLAVRYSPNGKFLAVSLLDSTVKVFYQDTLKFFLSLYGHKLPVLSMDISDDSKLIVTCSADKNVKIWGLDFGDCHRSIFAHDESVMQVAFEKGTHYFWTVGKDKLLKYWDGDKFEHIQNLRGHHGEIWALALSHHGKFVVTGSHDKSIRVWDKDEEDQIFLEEERERELEMLYESGIAESLNRTEAPIGSGAEGATGDAVAQVEVTAVTKQTTETLMAGERIMEAIDLADKESATLQSYHDDMARLPEDSPMRLQPPPKNPLLAQLQMEPDEYVLWVIEKVQSTALHDALLVLPFGKVVSLMIYINIWAQKELNITLVSRIILFLLKTHHHQIVANRVMRTALIPLRKHLRAALQRQKEILGYNLAALQYIRRRNEADRTAQFYEEEGMDEEKVRAKIAEGKKRKRVAIKV</sequence>
<dbReference type="AlphaFoldDB" id="A0A9P3PDA0"/>
<feature type="repeat" description="WD" evidence="6">
    <location>
        <begin position="484"/>
        <end position="525"/>
    </location>
</feature>
<feature type="repeat" description="WD" evidence="6">
    <location>
        <begin position="97"/>
        <end position="130"/>
    </location>
</feature>
<organism evidence="9 10">
    <name type="scientific">Lyophyllum shimeji</name>
    <name type="common">Hon-shimeji</name>
    <name type="synonym">Tricholoma shimeji</name>
    <dbReference type="NCBI Taxonomy" id="47721"/>
    <lineage>
        <taxon>Eukaryota</taxon>
        <taxon>Fungi</taxon>
        <taxon>Dikarya</taxon>
        <taxon>Basidiomycota</taxon>
        <taxon>Agaricomycotina</taxon>
        <taxon>Agaricomycetes</taxon>
        <taxon>Agaricomycetidae</taxon>
        <taxon>Agaricales</taxon>
        <taxon>Tricholomatineae</taxon>
        <taxon>Lyophyllaceae</taxon>
        <taxon>Lyophyllum</taxon>
    </lineage>
</organism>
<dbReference type="Pfam" id="PF04003">
    <property type="entry name" value="Utp12"/>
    <property type="match status" value="1"/>
</dbReference>
<feature type="repeat" description="WD" evidence="6">
    <location>
        <begin position="403"/>
        <end position="443"/>
    </location>
</feature>
<dbReference type="EMBL" id="BRPK01000001">
    <property type="protein sequence ID" value="GLB33703.1"/>
    <property type="molecule type" value="Genomic_DNA"/>
</dbReference>
<feature type="repeat" description="WD" evidence="6">
    <location>
        <begin position="55"/>
        <end position="96"/>
    </location>
</feature>
<feature type="compositionally biased region" description="Basic and acidic residues" evidence="7">
    <location>
        <begin position="305"/>
        <end position="320"/>
    </location>
</feature>
<dbReference type="GO" id="GO:0032040">
    <property type="term" value="C:small-subunit processome"/>
    <property type="evidence" value="ECO:0007669"/>
    <property type="project" value="TreeGrafter"/>
</dbReference>
<dbReference type="Gene3D" id="2.130.10.10">
    <property type="entry name" value="YVTN repeat-like/Quinoprotein amine dehydrogenase"/>
    <property type="match status" value="4"/>
</dbReference>
<dbReference type="PANTHER" id="PTHR19853:SF0">
    <property type="entry name" value="WD REPEAT-CONTAINING PROTEIN 3"/>
    <property type="match status" value="1"/>
</dbReference>
<dbReference type="PROSITE" id="PS00678">
    <property type="entry name" value="WD_REPEATS_1"/>
    <property type="match status" value="4"/>
</dbReference>
<evidence type="ECO:0000256" key="4">
    <source>
        <dbReference type="ARBA" id="ARBA00023242"/>
    </source>
</evidence>
<dbReference type="Pfam" id="PF25173">
    <property type="entry name" value="Beta-prop_WDR3_1st"/>
    <property type="match status" value="1"/>
</dbReference>
<feature type="repeat" description="WD" evidence="6">
    <location>
        <begin position="666"/>
        <end position="707"/>
    </location>
</feature>
<dbReference type="InterPro" id="IPR015943">
    <property type="entry name" value="WD40/YVTN_repeat-like_dom_sf"/>
</dbReference>
<evidence type="ECO:0000256" key="7">
    <source>
        <dbReference type="SAM" id="MobiDB-lite"/>
    </source>
</evidence>
<feature type="domain" description="Small-subunit processome Utp12" evidence="8">
    <location>
        <begin position="816"/>
        <end position="918"/>
    </location>
</feature>
<gene>
    <name evidence="9" type="primary">DIP2</name>
    <name evidence="9" type="ORF">LshimejAT787_0105870</name>
</gene>
<dbReference type="InterPro" id="IPR051570">
    <property type="entry name" value="TBC1_cilium_biogenesis"/>
</dbReference>
<dbReference type="OrthoDB" id="407922at2759"/>
<dbReference type="Proteomes" id="UP001063166">
    <property type="component" value="Unassembled WGS sequence"/>
</dbReference>
<feature type="region of interest" description="Disordered" evidence="7">
    <location>
        <begin position="295"/>
        <end position="324"/>
    </location>
</feature>
<dbReference type="InterPro" id="IPR001680">
    <property type="entry name" value="WD40_rpt"/>
</dbReference>
<keyword evidence="10" id="KW-1185">Reference proteome</keyword>
<feature type="repeat" description="WD" evidence="6">
    <location>
        <begin position="192"/>
        <end position="226"/>
    </location>
</feature>
<dbReference type="InterPro" id="IPR019775">
    <property type="entry name" value="WD40_repeat_CS"/>
</dbReference>
<keyword evidence="4" id="KW-0539">Nucleus</keyword>
<evidence type="ECO:0000256" key="3">
    <source>
        <dbReference type="ARBA" id="ARBA00022737"/>
    </source>
</evidence>
<protein>
    <submittedName>
        <fullName evidence="9">WD-repeat-containing protein</fullName>
    </submittedName>
</protein>
<dbReference type="GO" id="GO:0030490">
    <property type="term" value="P:maturation of SSU-rRNA"/>
    <property type="evidence" value="ECO:0007669"/>
    <property type="project" value="TreeGrafter"/>
</dbReference>
<dbReference type="PANTHER" id="PTHR19853">
    <property type="entry name" value="WD REPEAT CONTAINING PROTEIN 3 WDR3"/>
    <property type="match status" value="1"/>
</dbReference>
<dbReference type="FunFam" id="2.130.10.10:FF:000178">
    <property type="entry name" value="WD repeat domain 3"/>
    <property type="match status" value="1"/>
</dbReference>
<dbReference type="SUPFAM" id="SSF50978">
    <property type="entry name" value="WD40 repeat-like"/>
    <property type="match status" value="2"/>
</dbReference>
<feature type="compositionally biased region" description="Basic residues" evidence="7">
    <location>
        <begin position="295"/>
        <end position="304"/>
    </location>
</feature>
<feature type="repeat" description="WD" evidence="6">
    <location>
        <begin position="582"/>
        <end position="623"/>
    </location>
</feature>
<evidence type="ECO:0000256" key="2">
    <source>
        <dbReference type="ARBA" id="ARBA00022574"/>
    </source>
</evidence>
<dbReference type="PROSITE" id="PS50294">
    <property type="entry name" value="WD_REPEATS_REGION"/>
    <property type="match status" value="5"/>
</dbReference>
<dbReference type="GO" id="GO:0034388">
    <property type="term" value="C:Pwp2p-containing subcomplex of 90S preribosome"/>
    <property type="evidence" value="ECO:0007669"/>
    <property type="project" value="TreeGrafter"/>
</dbReference>
<dbReference type="InterPro" id="IPR020472">
    <property type="entry name" value="WD40_PAC1"/>
</dbReference>
<dbReference type="Pfam" id="PF25172">
    <property type="entry name" value="Beta-prop_WDR3_2nd"/>
    <property type="match status" value="1"/>
</dbReference>
<evidence type="ECO:0000256" key="1">
    <source>
        <dbReference type="ARBA" id="ARBA00004604"/>
    </source>
</evidence>
<dbReference type="PRINTS" id="PR00320">
    <property type="entry name" value="GPROTEINBRPT"/>
</dbReference>
<dbReference type="SMART" id="SM00320">
    <property type="entry name" value="WD40"/>
    <property type="match status" value="12"/>
</dbReference>
<comment type="caution">
    <text evidence="9">The sequence shown here is derived from an EMBL/GenBank/DDBJ whole genome shotgun (WGS) entry which is preliminary data.</text>
</comment>
<dbReference type="PROSITE" id="PS50082">
    <property type="entry name" value="WD_REPEATS_2"/>
    <property type="match status" value="9"/>
</dbReference>
<dbReference type="CDD" id="cd00200">
    <property type="entry name" value="WD40"/>
    <property type="match status" value="2"/>
</dbReference>
<proteinExistence type="inferred from homology"/>
<dbReference type="InterPro" id="IPR007148">
    <property type="entry name" value="SSU_processome_Utp12"/>
</dbReference>
<feature type="repeat" description="WD" evidence="6">
    <location>
        <begin position="139"/>
        <end position="191"/>
    </location>
</feature>
<evidence type="ECO:0000313" key="10">
    <source>
        <dbReference type="Proteomes" id="UP001063166"/>
    </source>
</evidence>
<keyword evidence="2 6" id="KW-0853">WD repeat</keyword>
<comment type="similarity">
    <text evidence="5">Belongs to the WD repeat WDR3/UTP12 family.</text>
</comment>
<dbReference type="GO" id="GO:0030515">
    <property type="term" value="F:snoRNA binding"/>
    <property type="evidence" value="ECO:0007669"/>
    <property type="project" value="TreeGrafter"/>
</dbReference>
<accession>A0A9P3PDA0</accession>
<evidence type="ECO:0000313" key="9">
    <source>
        <dbReference type="EMBL" id="GLB33703.1"/>
    </source>
</evidence>
<evidence type="ECO:0000259" key="8">
    <source>
        <dbReference type="Pfam" id="PF04003"/>
    </source>
</evidence>
<feature type="repeat" description="WD" evidence="6">
    <location>
        <begin position="624"/>
        <end position="656"/>
    </location>
</feature>
<keyword evidence="3" id="KW-0677">Repeat</keyword>